<dbReference type="Proteomes" id="UP000468581">
    <property type="component" value="Unassembled WGS sequence"/>
</dbReference>
<dbReference type="PROSITE" id="PS51186">
    <property type="entry name" value="GNAT"/>
    <property type="match status" value="1"/>
</dbReference>
<keyword evidence="3" id="KW-1185">Reference proteome</keyword>
<sequence length="147" mass="17037">MKIIRASIDHLDIVSDLFNGYRIFYEQESDTEAARSFLIDRMEKGESVIFLALNEDNKGMGFTQLYPVFSSVSMQGFYILNDLYVDKKYRQQGIGEALLEAAKGLCKAEGKKGLALETAKDNPAQKLYERLDWKKDDEFLHYFWKNQ</sequence>
<evidence type="ECO:0000259" key="1">
    <source>
        <dbReference type="PROSITE" id="PS51186"/>
    </source>
</evidence>
<dbReference type="AlphaFoldDB" id="A0A6P0UIT5"/>
<accession>A0A6P0UIT5</accession>
<dbReference type="GO" id="GO:0016747">
    <property type="term" value="F:acyltransferase activity, transferring groups other than amino-acyl groups"/>
    <property type="evidence" value="ECO:0007669"/>
    <property type="project" value="InterPro"/>
</dbReference>
<dbReference type="CDD" id="cd04301">
    <property type="entry name" value="NAT_SF"/>
    <property type="match status" value="1"/>
</dbReference>
<reference evidence="2 3" key="1">
    <citation type="submission" date="2020-01" db="EMBL/GenBank/DDBJ databases">
        <title>Leptobacterium flavescens.</title>
        <authorList>
            <person name="Wang G."/>
        </authorList>
    </citation>
    <scope>NUCLEOTIDE SEQUENCE [LARGE SCALE GENOMIC DNA]</scope>
    <source>
        <strain evidence="2 3">KCTC 22160</strain>
    </source>
</reference>
<feature type="domain" description="N-acetyltransferase" evidence="1">
    <location>
        <begin position="1"/>
        <end position="147"/>
    </location>
</feature>
<proteinExistence type="predicted"/>
<evidence type="ECO:0000313" key="2">
    <source>
        <dbReference type="EMBL" id="NER13281.1"/>
    </source>
</evidence>
<dbReference type="RefSeq" id="WP_163606325.1">
    <property type="nucleotide sequence ID" value="NZ_JAABOO010000002.1"/>
</dbReference>
<dbReference type="EMBL" id="JAABOO010000002">
    <property type="protein sequence ID" value="NER13281.1"/>
    <property type="molecule type" value="Genomic_DNA"/>
</dbReference>
<dbReference type="PANTHER" id="PTHR43072:SF60">
    <property type="entry name" value="L-2,4-DIAMINOBUTYRIC ACID ACETYLTRANSFERASE"/>
    <property type="match status" value="1"/>
</dbReference>
<keyword evidence="2" id="KW-0808">Transferase</keyword>
<dbReference type="SUPFAM" id="SSF55729">
    <property type="entry name" value="Acyl-CoA N-acyltransferases (Nat)"/>
    <property type="match status" value="1"/>
</dbReference>
<name>A0A6P0UIT5_9FLAO</name>
<comment type="caution">
    <text evidence="2">The sequence shown here is derived from an EMBL/GenBank/DDBJ whole genome shotgun (WGS) entry which is preliminary data.</text>
</comment>
<evidence type="ECO:0000313" key="3">
    <source>
        <dbReference type="Proteomes" id="UP000468581"/>
    </source>
</evidence>
<protein>
    <submittedName>
        <fullName evidence="2">GNAT family N-acetyltransferase</fullName>
    </submittedName>
</protein>
<dbReference type="Pfam" id="PF00583">
    <property type="entry name" value="Acetyltransf_1"/>
    <property type="match status" value="1"/>
</dbReference>
<dbReference type="InterPro" id="IPR016181">
    <property type="entry name" value="Acyl_CoA_acyltransferase"/>
</dbReference>
<dbReference type="InterPro" id="IPR000182">
    <property type="entry name" value="GNAT_dom"/>
</dbReference>
<gene>
    <name evidence="2" type="ORF">GWK08_07515</name>
</gene>
<dbReference type="PANTHER" id="PTHR43072">
    <property type="entry name" value="N-ACETYLTRANSFERASE"/>
    <property type="match status" value="1"/>
</dbReference>
<organism evidence="2 3">
    <name type="scientific">Leptobacterium flavescens</name>
    <dbReference type="NCBI Taxonomy" id="472055"/>
    <lineage>
        <taxon>Bacteria</taxon>
        <taxon>Pseudomonadati</taxon>
        <taxon>Bacteroidota</taxon>
        <taxon>Flavobacteriia</taxon>
        <taxon>Flavobacteriales</taxon>
        <taxon>Flavobacteriaceae</taxon>
        <taxon>Leptobacterium</taxon>
    </lineage>
</organism>
<dbReference type="Gene3D" id="3.40.630.30">
    <property type="match status" value="1"/>
</dbReference>